<dbReference type="Proteomes" id="UP000028990">
    <property type="component" value="Unassembled WGS sequence"/>
</dbReference>
<proteinExistence type="predicted"/>
<evidence type="ECO:0000313" key="3">
    <source>
        <dbReference type="Proteomes" id="UP000028990"/>
    </source>
</evidence>
<reference evidence="2 3" key="1">
    <citation type="submission" date="2013-11" db="EMBL/GenBank/DDBJ databases">
        <title>The Damaraland mole rat (Fukomys damarensis) genome and evolution of African mole rats.</title>
        <authorList>
            <person name="Gladyshev V.N."/>
            <person name="Fang X."/>
        </authorList>
    </citation>
    <scope>NUCLEOTIDE SEQUENCE [LARGE SCALE GENOMIC DNA]</scope>
    <source>
        <tissue evidence="2">Liver</tissue>
    </source>
</reference>
<dbReference type="AlphaFoldDB" id="A0A091CSA4"/>
<sequence length="180" mass="19302">MWSSRDDKNAACNGELGRSVRGERKGFIRTGRERLEDWNSLECLSFSFASGAEVGKPAPAAGDRRELKQETPSQGENPGGVERAEGGAAGTCPALPSRGCRGSRVCPPGAQTGGPDLPSPPPALFRRAPLRCSTISTRPPHGACLPWAAKEIDRLPAQGIFPAVYLLSTFRNEKDHTLHR</sequence>
<name>A0A091CSA4_FUKDA</name>
<gene>
    <name evidence="2" type="ORF">H920_17881</name>
</gene>
<dbReference type="EMBL" id="KN124601">
    <property type="protein sequence ID" value="KFO20718.1"/>
    <property type="molecule type" value="Genomic_DNA"/>
</dbReference>
<evidence type="ECO:0000313" key="2">
    <source>
        <dbReference type="EMBL" id="KFO20718.1"/>
    </source>
</evidence>
<organism evidence="2 3">
    <name type="scientific">Fukomys damarensis</name>
    <name type="common">Damaraland mole rat</name>
    <name type="synonym">Cryptomys damarensis</name>
    <dbReference type="NCBI Taxonomy" id="885580"/>
    <lineage>
        <taxon>Eukaryota</taxon>
        <taxon>Metazoa</taxon>
        <taxon>Chordata</taxon>
        <taxon>Craniata</taxon>
        <taxon>Vertebrata</taxon>
        <taxon>Euteleostomi</taxon>
        <taxon>Mammalia</taxon>
        <taxon>Eutheria</taxon>
        <taxon>Euarchontoglires</taxon>
        <taxon>Glires</taxon>
        <taxon>Rodentia</taxon>
        <taxon>Hystricomorpha</taxon>
        <taxon>Bathyergidae</taxon>
        <taxon>Fukomys</taxon>
    </lineage>
</organism>
<accession>A0A091CSA4</accession>
<feature type="region of interest" description="Disordered" evidence="1">
    <location>
        <begin position="53"/>
        <end position="124"/>
    </location>
</feature>
<protein>
    <submittedName>
        <fullName evidence="2">Uncharacterized protein</fullName>
    </submittedName>
</protein>
<keyword evidence="3" id="KW-1185">Reference proteome</keyword>
<evidence type="ECO:0000256" key="1">
    <source>
        <dbReference type="SAM" id="MobiDB-lite"/>
    </source>
</evidence>